<keyword evidence="7" id="KW-0446">Lipid-binding</keyword>
<keyword evidence="3" id="KW-0963">Cytoplasm</keyword>
<comment type="caution">
    <text evidence="14">The sequence shown here is derived from an EMBL/GenBank/DDBJ whole genome shotgun (WGS) entry which is preliminary data.</text>
</comment>
<evidence type="ECO:0000256" key="1">
    <source>
        <dbReference type="ARBA" id="ARBA00004496"/>
    </source>
</evidence>
<evidence type="ECO:0000256" key="5">
    <source>
        <dbReference type="ARBA" id="ARBA00022990"/>
    </source>
</evidence>
<keyword evidence="2" id="KW-0813">Transport</keyword>
<dbReference type="InterPro" id="IPR051213">
    <property type="entry name" value="START_lipid_transfer"/>
</dbReference>
<dbReference type="SMART" id="SM00234">
    <property type="entry name" value="START"/>
    <property type="match status" value="1"/>
</dbReference>
<evidence type="ECO:0000256" key="8">
    <source>
        <dbReference type="ARBA" id="ARBA00063535"/>
    </source>
</evidence>
<feature type="domain" description="START" evidence="13">
    <location>
        <begin position="50"/>
        <end position="238"/>
    </location>
</feature>
<proteinExistence type="predicted"/>
<feature type="region of interest" description="Disordered" evidence="12">
    <location>
        <begin position="245"/>
        <end position="269"/>
    </location>
</feature>
<keyword evidence="5" id="KW-0007">Acetylation</keyword>
<dbReference type="Proteomes" id="UP000245119">
    <property type="component" value="Linkage Group LG5"/>
</dbReference>
<evidence type="ECO:0000256" key="11">
    <source>
        <dbReference type="ARBA" id="ARBA00079049"/>
    </source>
</evidence>
<dbReference type="OrthoDB" id="1295045at2759"/>
<sequence length="269" mass="31543">MLLSAAGIFHWERDGVSDREIESVSDEMVEIGKLIDNASMTGSQETPVHDGWEVVIKRSQLIVWRRHMGQHNLYEYKVYGTFNDISATAFYTTQLDLDFWSGWDRQTMAIHIIDQDQTSNSSVIHWVYKYPYPMYPRDYVFVRRHKVCQKSKKMVIYAKAVDHPRCPELGSYVRIQQYQSKMVIEPHTTFDENGFDYCLTYFDDPQTHFPSLCYNWLASTGVPDFVERLHCATVEMQRRMQRGYHPNVQTGSRSEQHNGSIRPAVENYC</sequence>
<evidence type="ECO:0000256" key="10">
    <source>
        <dbReference type="ARBA" id="ARBA00077188"/>
    </source>
</evidence>
<evidence type="ECO:0000259" key="13">
    <source>
        <dbReference type="PROSITE" id="PS50848"/>
    </source>
</evidence>
<dbReference type="STRING" id="400727.A0A2T7PAT3"/>
<dbReference type="SUPFAM" id="SSF55961">
    <property type="entry name" value="Bet v1-like"/>
    <property type="match status" value="1"/>
</dbReference>
<keyword evidence="15" id="KW-1185">Reference proteome</keyword>
<keyword evidence="6" id="KW-0445">Lipid transport</keyword>
<evidence type="ECO:0000256" key="7">
    <source>
        <dbReference type="ARBA" id="ARBA00023121"/>
    </source>
</evidence>
<dbReference type="EMBL" id="PZQS01000005">
    <property type="protein sequence ID" value="PVD30535.1"/>
    <property type="molecule type" value="Genomic_DNA"/>
</dbReference>
<reference evidence="14 15" key="1">
    <citation type="submission" date="2018-04" db="EMBL/GenBank/DDBJ databases">
        <title>The genome of golden apple snail Pomacea canaliculata provides insight into stress tolerance and invasive adaptation.</title>
        <authorList>
            <person name="Liu C."/>
            <person name="Liu B."/>
            <person name="Ren Y."/>
            <person name="Zhang Y."/>
            <person name="Wang H."/>
            <person name="Li S."/>
            <person name="Jiang F."/>
            <person name="Yin L."/>
            <person name="Zhang G."/>
            <person name="Qian W."/>
            <person name="Fan W."/>
        </authorList>
    </citation>
    <scope>NUCLEOTIDE SEQUENCE [LARGE SCALE GENOMIC DNA]</scope>
    <source>
        <strain evidence="14">SZHN2017</strain>
        <tissue evidence="14">Muscle</tissue>
    </source>
</reference>
<feature type="compositionally biased region" description="Polar residues" evidence="12">
    <location>
        <begin position="247"/>
        <end position="259"/>
    </location>
</feature>
<dbReference type="PROSITE" id="PS50848">
    <property type="entry name" value="START"/>
    <property type="match status" value="1"/>
</dbReference>
<evidence type="ECO:0000256" key="4">
    <source>
        <dbReference type="ARBA" id="ARBA00022553"/>
    </source>
</evidence>
<evidence type="ECO:0000313" key="15">
    <source>
        <dbReference type="Proteomes" id="UP000245119"/>
    </source>
</evidence>
<dbReference type="InterPro" id="IPR002913">
    <property type="entry name" value="START_lipid-bd_dom"/>
</dbReference>
<dbReference type="GO" id="GO:0008289">
    <property type="term" value="F:lipid binding"/>
    <property type="evidence" value="ECO:0007669"/>
    <property type="project" value="UniProtKB-KW"/>
</dbReference>
<dbReference type="GO" id="GO:0005829">
    <property type="term" value="C:cytosol"/>
    <property type="evidence" value="ECO:0007669"/>
    <property type="project" value="UniProtKB-ARBA"/>
</dbReference>
<evidence type="ECO:0000313" key="14">
    <source>
        <dbReference type="EMBL" id="PVD30535.1"/>
    </source>
</evidence>
<dbReference type="Pfam" id="PF01852">
    <property type="entry name" value="START"/>
    <property type="match status" value="1"/>
</dbReference>
<gene>
    <name evidence="14" type="ORF">C0Q70_09803</name>
</gene>
<dbReference type="AlphaFoldDB" id="A0A2T7PAT3"/>
<keyword evidence="4" id="KW-0597">Phosphoprotein</keyword>
<dbReference type="PANTHER" id="PTHR19308:SF8">
    <property type="entry name" value="STAR-RELATED LIPID TRANSFER PROTEIN 7, MITOCHONDRIAL"/>
    <property type="match status" value="1"/>
</dbReference>
<organism evidence="14 15">
    <name type="scientific">Pomacea canaliculata</name>
    <name type="common">Golden apple snail</name>
    <dbReference type="NCBI Taxonomy" id="400727"/>
    <lineage>
        <taxon>Eukaryota</taxon>
        <taxon>Metazoa</taxon>
        <taxon>Spiralia</taxon>
        <taxon>Lophotrochozoa</taxon>
        <taxon>Mollusca</taxon>
        <taxon>Gastropoda</taxon>
        <taxon>Caenogastropoda</taxon>
        <taxon>Architaenioglossa</taxon>
        <taxon>Ampullarioidea</taxon>
        <taxon>Ampullariidae</taxon>
        <taxon>Pomacea</taxon>
    </lineage>
</organism>
<dbReference type="InterPro" id="IPR023393">
    <property type="entry name" value="START-like_dom_sf"/>
</dbReference>
<dbReference type="GO" id="GO:0006869">
    <property type="term" value="P:lipid transport"/>
    <property type="evidence" value="ECO:0007669"/>
    <property type="project" value="UniProtKB-KW"/>
</dbReference>
<evidence type="ECO:0000256" key="3">
    <source>
        <dbReference type="ARBA" id="ARBA00022490"/>
    </source>
</evidence>
<accession>A0A2T7PAT3</accession>
<evidence type="ECO:0000256" key="2">
    <source>
        <dbReference type="ARBA" id="ARBA00022448"/>
    </source>
</evidence>
<evidence type="ECO:0000256" key="6">
    <source>
        <dbReference type="ARBA" id="ARBA00023055"/>
    </source>
</evidence>
<protein>
    <recommendedName>
        <fullName evidence="9">Phosphatidylcholine transfer protein</fullName>
    </recommendedName>
    <alternativeName>
        <fullName evidence="11">START domain-containing protein 2</fullName>
    </alternativeName>
    <alternativeName>
        <fullName evidence="10">StAR-related lipid transfer protein 2</fullName>
    </alternativeName>
</protein>
<name>A0A2T7PAT3_POMCA</name>
<evidence type="ECO:0000256" key="12">
    <source>
        <dbReference type="SAM" id="MobiDB-lite"/>
    </source>
</evidence>
<comment type="subunit">
    <text evidence="8">Interacts with ACOT13/THEM2.</text>
</comment>
<dbReference type="FunFam" id="3.30.530.20:FF:000017">
    <property type="entry name" value="Phosphatidylcholine transfer protein, putative"/>
    <property type="match status" value="1"/>
</dbReference>
<evidence type="ECO:0000256" key="9">
    <source>
        <dbReference type="ARBA" id="ARBA00069061"/>
    </source>
</evidence>
<dbReference type="PANTHER" id="PTHR19308">
    <property type="entry name" value="PHOSPHATIDYLCHOLINE TRANSFER PROTEIN"/>
    <property type="match status" value="1"/>
</dbReference>
<comment type="subcellular location">
    <subcellularLocation>
        <location evidence="1">Cytoplasm</location>
    </subcellularLocation>
</comment>
<dbReference type="Gene3D" id="3.30.530.20">
    <property type="match status" value="1"/>
</dbReference>